<dbReference type="Proteomes" id="UP000077752">
    <property type="component" value="Unassembled WGS sequence"/>
</dbReference>
<dbReference type="PRINTS" id="PR00039">
    <property type="entry name" value="HTHLYSR"/>
</dbReference>
<dbReference type="Gene3D" id="3.40.190.10">
    <property type="entry name" value="Periplasmic binding protein-like II"/>
    <property type="match status" value="2"/>
</dbReference>
<dbReference type="GO" id="GO:0003700">
    <property type="term" value="F:DNA-binding transcription factor activity"/>
    <property type="evidence" value="ECO:0007669"/>
    <property type="project" value="InterPro"/>
</dbReference>
<dbReference type="FunFam" id="1.10.10.10:FF:000001">
    <property type="entry name" value="LysR family transcriptional regulator"/>
    <property type="match status" value="1"/>
</dbReference>
<dbReference type="Pfam" id="PF00126">
    <property type="entry name" value="HTH_1"/>
    <property type="match status" value="1"/>
</dbReference>
<dbReference type="InterPro" id="IPR000847">
    <property type="entry name" value="LysR_HTH_N"/>
</dbReference>
<evidence type="ECO:0000256" key="1">
    <source>
        <dbReference type="ARBA" id="ARBA00009437"/>
    </source>
</evidence>
<dbReference type="GO" id="GO:0003677">
    <property type="term" value="F:DNA binding"/>
    <property type="evidence" value="ECO:0007669"/>
    <property type="project" value="UniProtKB-KW"/>
</dbReference>
<dbReference type="RefSeq" id="WP_064303485.1">
    <property type="nucleotide sequence ID" value="NZ_LUCV01000026.1"/>
</dbReference>
<evidence type="ECO:0000256" key="4">
    <source>
        <dbReference type="ARBA" id="ARBA00023163"/>
    </source>
</evidence>
<comment type="caution">
    <text evidence="6">The sequence shown here is derived from an EMBL/GenBank/DDBJ whole genome shotgun (WGS) entry which is preliminary data.</text>
</comment>
<reference evidence="6 7" key="1">
    <citation type="submission" date="2016-03" db="EMBL/GenBank/DDBJ databases">
        <title>Draft Genome Assembly of Pseudomonas putida strain CBF10-2.</title>
        <authorList>
            <person name="Iyer R.S."/>
            <person name="Damania A."/>
        </authorList>
    </citation>
    <scope>NUCLEOTIDE SEQUENCE [LARGE SCALE GENOMIC DNA]</scope>
    <source>
        <strain evidence="6 7">CBF10-2</strain>
    </source>
</reference>
<dbReference type="CDD" id="cd08412">
    <property type="entry name" value="PBP2_PAO1_like"/>
    <property type="match status" value="1"/>
</dbReference>
<evidence type="ECO:0000259" key="5">
    <source>
        <dbReference type="PROSITE" id="PS50931"/>
    </source>
</evidence>
<dbReference type="SUPFAM" id="SSF53850">
    <property type="entry name" value="Periplasmic binding protein-like II"/>
    <property type="match status" value="1"/>
</dbReference>
<protein>
    <submittedName>
        <fullName evidence="6">LysR family transcriptional regulator</fullName>
    </submittedName>
</protein>
<sequence length="305" mass="34462">MSLTLRQVRYFVATAEIGQISQAAIHLNISQSAVTTAIKELEGLLGTLLFQRSAQGMSLTDAGRHFLNRAYVILRSVDDALNSPLPDVRASGLLRVAASYTVLGYFLPHHLQRLEHWYPDVTIDVHERERQAIEQGLLESEFDMAVVLTSNLTHPDIVSETLFNSERRLWLPSHHPLCERSAVSLADVTREPFILLTVDEAEQSAMRYWEHAHQQPNVRVRTSSVEAVRSMVANGSGVAILSDLVHRPWSLEGKRIETVTIVDKVTPMSVGLAWHREREFTPAMHAFRNYFHDAFLAPQQLSARR</sequence>
<dbReference type="SUPFAM" id="SSF46785">
    <property type="entry name" value="Winged helix' DNA-binding domain"/>
    <property type="match status" value="1"/>
</dbReference>
<organism evidence="6 7">
    <name type="scientific">Pseudomonas putida</name>
    <name type="common">Arthrobacter siderocapsulatus</name>
    <dbReference type="NCBI Taxonomy" id="303"/>
    <lineage>
        <taxon>Bacteria</taxon>
        <taxon>Pseudomonadati</taxon>
        <taxon>Pseudomonadota</taxon>
        <taxon>Gammaproteobacteria</taxon>
        <taxon>Pseudomonadales</taxon>
        <taxon>Pseudomonadaceae</taxon>
        <taxon>Pseudomonas</taxon>
    </lineage>
</organism>
<dbReference type="PANTHER" id="PTHR30346">
    <property type="entry name" value="TRANSCRIPTIONAL DUAL REGULATOR HCAR-RELATED"/>
    <property type="match status" value="1"/>
</dbReference>
<evidence type="ECO:0000313" key="7">
    <source>
        <dbReference type="Proteomes" id="UP000077752"/>
    </source>
</evidence>
<proteinExistence type="inferred from homology"/>
<comment type="similarity">
    <text evidence="1">Belongs to the LysR transcriptional regulatory family.</text>
</comment>
<dbReference type="PANTHER" id="PTHR30346:SF0">
    <property type="entry name" value="HCA OPERON TRANSCRIPTIONAL ACTIVATOR HCAR"/>
    <property type="match status" value="1"/>
</dbReference>
<gene>
    <name evidence="6" type="ORF">AYO28_21910</name>
</gene>
<dbReference type="PROSITE" id="PS50931">
    <property type="entry name" value="HTH_LYSR"/>
    <property type="match status" value="1"/>
</dbReference>
<feature type="domain" description="HTH lysR-type" evidence="5">
    <location>
        <begin position="3"/>
        <end position="60"/>
    </location>
</feature>
<evidence type="ECO:0000256" key="2">
    <source>
        <dbReference type="ARBA" id="ARBA00023015"/>
    </source>
</evidence>
<keyword evidence="3" id="KW-0238">DNA-binding</keyword>
<dbReference type="GO" id="GO:0032993">
    <property type="term" value="C:protein-DNA complex"/>
    <property type="evidence" value="ECO:0007669"/>
    <property type="project" value="TreeGrafter"/>
</dbReference>
<accession>A0A177SLP0</accession>
<keyword evidence="4" id="KW-0804">Transcription</keyword>
<evidence type="ECO:0000256" key="3">
    <source>
        <dbReference type="ARBA" id="ARBA00023125"/>
    </source>
</evidence>
<dbReference type="Gene3D" id="1.10.10.10">
    <property type="entry name" value="Winged helix-like DNA-binding domain superfamily/Winged helix DNA-binding domain"/>
    <property type="match status" value="1"/>
</dbReference>
<dbReference type="InterPro" id="IPR005119">
    <property type="entry name" value="LysR_subst-bd"/>
</dbReference>
<evidence type="ECO:0000313" key="6">
    <source>
        <dbReference type="EMBL" id="OAI91337.1"/>
    </source>
</evidence>
<dbReference type="EMBL" id="LUCV01000026">
    <property type="protein sequence ID" value="OAI91337.1"/>
    <property type="molecule type" value="Genomic_DNA"/>
</dbReference>
<name>A0A177SLP0_PSEPU</name>
<dbReference type="AlphaFoldDB" id="A0A177SLP0"/>
<dbReference type="Pfam" id="PF03466">
    <property type="entry name" value="LysR_substrate"/>
    <property type="match status" value="1"/>
</dbReference>
<keyword evidence="2" id="KW-0805">Transcription regulation</keyword>
<dbReference type="InterPro" id="IPR036390">
    <property type="entry name" value="WH_DNA-bd_sf"/>
</dbReference>
<dbReference type="InterPro" id="IPR036388">
    <property type="entry name" value="WH-like_DNA-bd_sf"/>
</dbReference>